<evidence type="ECO:0000313" key="5">
    <source>
        <dbReference type="Proteomes" id="UP000054350"/>
    </source>
</evidence>
<dbReference type="Pfam" id="PF04082">
    <property type="entry name" value="Fungal_trans"/>
    <property type="match status" value="1"/>
</dbReference>
<reference evidence="4 5" key="1">
    <citation type="submission" date="2009-11" db="EMBL/GenBank/DDBJ databases">
        <title>Annotation of Allomyces macrogynus ATCC 38327.</title>
        <authorList>
            <consortium name="The Broad Institute Genome Sequencing Platform"/>
            <person name="Russ C."/>
            <person name="Cuomo C."/>
            <person name="Burger G."/>
            <person name="Gray M.W."/>
            <person name="Holland P.W.H."/>
            <person name="King N."/>
            <person name="Lang F.B.F."/>
            <person name="Roger A.J."/>
            <person name="Ruiz-Trillo I."/>
            <person name="Young S.K."/>
            <person name="Zeng Q."/>
            <person name="Gargeya S."/>
            <person name="Fitzgerald M."/>
            <person name="Haas B."/>
            <person name="Abouelleil A."/>
            <person name="Alvarado L."/>
            <person name="Arachchi H.M."/>
            <person name="Berlin A."/>
            <person name="Chapman S.B."/>
            <person name="Gearin G."/>
            <person name="Goldberg J."/>
            <person name="Griggs A."/>
            <person name="Gujja S."/>
            <person name="Hansen M."/>
            <person name="Heiman D."/>
            <person name="Howarth C."/>
            <person name="Larimer J."/>
            <person name="Lui A."/>
            <person name="MacDonald P.J.P."/>
            <person name="McCowen C."/>
            <person name="Montmayeur A."/>
            <person name="Murphy C."/>
            <person name="Neiman D."/>
            <person name="Pearson M."/>
            <person name="Priest M."/>
            <person name="Roberts A."/>
            <person name="Saif S."/>
            <person name="Shea T."/>
            <person name="Sisk P."/>
            <person name="Stolte C."/>
            <person name="Sykes S."/>
            <person name="Wortman J."/>
            <person name="Nusbaum C."/>
            <person name="Birren B."/>
        </authorList>
    </citation>
    <scope>NUCLEOTIDE SEQUENCE [LARGE SCALE GENOMIC DNA]</scope>
    <source>
        <strain evidence="4 5">ATCC 38327</strain>
    </source>
</reference>
<dbReference type="InterPro" id="IPR007219">
    <property type="entry name" value="XnlR_reg_dom"/>
</dbReference>
<dbReference type="SMART" id="SM00906">
    <property type="entry name" value="Fungal_trans"/>
    <property type="match status" value="1"/>
</dbReference>
<evidence type="ECO:0000259" key="3">
    <source>
        <dbReference type="SMART" id="SM00906"/>
    </source>
</evidence>
<dbReference type="GO" id="GO:0006351">
    <property type="term" value="P:DNA-templated transcription"/>
    <property type="evidence" value="ECO:0007669"/>
    <property type="project" value="InterPro"/>
</dbReference>
<protein>
    <recommendedName>
        <fullName evidence="3">Xylanolytic transcriptional activator regulatory domain-containing protein</fullName>
    </recommendedName>
</protein>
<keyword evidence="1" id="KW-0539">Nucleus</keyword>
<dbReference type="GO" id="GO:0003677">
    <property type="term" value="F:DNA binding"/>
    <property type="evidence" value="ECO:0007669"/>
    <property type="project" value="InterPro"/>
</dbReference>
<dbReference type="OrthoDB" id="4456959at2759"/>
<feature type="compositionally biased region" description="Pro residues" evidence="2">
    <location>
        <begin position="888"/>
        <end position="902"/>
    </location>
</feature>
<dbReference type="VEuPathDB" id="FungiDB:AMAG_08349"/>
<feature type="compositionally biased region" description="Low complexity" evidence="2">
    <location>
        <begin position="873"/>
        <end position="886"/>
    </location>
</feature>
<organism evidence="4 5">
    <name type="scientific">Allomyces macrogynus (strain ATCC 38327)</name>
    <name type="common">Allomyces javanicus var. macrogynus</name>
    <dbReference type="NCBI Taxonomy" id="578462"/>
    <lineage>
        <taxon>Eukaryota</taxon>
        <taxon>Fungi</taxon>
        <taxon>Fungi incertae sedis</taxon>
        <taxon>Blastocladiomycota</taxon>
        <taxon>Blastocladiomycetes</taxon>
        <taxon>Blastocladiales</taxon>
        <taxon>Blastocladiaceae</taxon>
        <taxon>Allomyces</taxon>
    </lineage>
</organism>
<dbReference type="EMBL" id="GG745341">
    <property type="protein sequence ID" value="KNE63199.1"/>
    <property type="molecule type" value="Genomic_DNA"/>
</dbReference>
<feature type="region of interest" description="Disordered" evidence="2">
    <location>
        <begin position="77"/>
        <end position="200"/>
    </location>
</feature>
<dbReference type="PANTHER" id="PTHR46910:SF1">
    <property type="entry name" value="MISCELLANEOUS ZN(II)2CYS6 TRANSCRIPTION FACTOR (EUROFUNG)-RELATED"/>
    <property type="match status" value="1"/>
</dbReference>
<feature type="compositionally biased region" description="Low complexity" evidence="2">
    <location>
        <begin position="20"/>
        <end position="45"/>
    </location>
</feature>
<dbReference type="PANTHER" id="PTHR46910">
    <property type="entry name" value="TRANSCRIPTION FACTOR PDR1"/>
    <property type="match status" value="1"/>
</dbReference>
<feature type="compositionally biased region" description="Basic residues" evidence="2">
    <location>
        <begin position="135"/>
        <end position="144"/>
    </location>
</feature>
<name>A0A0L0SLD6_ALLM3</name>
<dbReference type="CDD" id="cd12148">
    <property type="entry name" value="fungal_TF_MHR"/>
    <property type="match status" value="1"/>
</dbReference>
<gene>
    <name evidence="4" type="ORF">AMAG_08349</name>
</gene>
<keyword evidence="5" id="KW-1185">Reference proteome</keyword>
<evidence type="ECO:0000313" key="4">
    <source>
        <dbReference type="EMBL" id="KNE63199.1"/>
    </source>
</evidence>
<evidence type="ECO:0000256" key="1">
    <source>
        <dbReference type="ARBA" id="ARBA00023242"/>
    </source>
</evidence>
<accession>A0A0L0SLD6</accession>
<feature type="domain" description="Xylanolytic transcriptional activator regulatory" evidence="3">
    <location>
        <begin position="395"/>
        <end position="472"/>
    </location>
</feature>
<feature type="region of interest" description="Disordered" evidence="2">
    <location>
        <begin position="1"/>
        <end position="65"/>
    </location>
</feature>
<feature type="compositionally biased region" description="Low complexity" evidence="2">
    <location>
        <begin position="116"/>
        <end position="134"/>
    </location>
</feature>
<evidence type="ECO:0000256" key="2">
    <source>
        <dbReference type="SAM" id="MobiDB-lite"/>
    </source>
</evidence>
<proteinExistence type="predicted"/>
<feature type="compositionally biased region" description="Pro residues" evidence="2">
    <location>
        <begin position="46"/>
        <end position="60"/>
    </location>
</feature>
<dbReference type="AlphaFoldDB" id="A0A0L0SLD6"/>
<sequence length="902" mass="96433">MAALGSASIGSTLAIDDRPSPSSSTYSMSADSPRTPTPMSAAPNTTPAPPAPAVATPGPPLILDRRKRTSQCLEFQLDCSYVASSKRRSRTEAAAGTTAANDEDTSTTASAPPQGAPADTAAPPEGAAPAPASKRAARPRRRRRPAEQVTSGTPTPPSSGSASPAPSGNAAPLAPPPGTQPSPAYSLHPAPPGLGGTRLHAVRPSTAEDIEELNENMTLMVSLDPTGSGAHSFSQLGHSTGLHLLRGWSQAFNPNSVLYIQTHFQGRLNARQLAREQQLFPPRAFVTTMLDIYFNTMHPWIPILQRSTIERELGKPEPHYLLLYSVLATATSIFERMHNVTIMTQPRGTLLLSSYFAEKVLRMTHSTLVALVHQVESVQALLLMVLSFLHAPAVPWVLSGTALRIAQDLGLHLDLRAAPYQHVERCIPTWGKTWALAYAVDRMVSLLSGRPLMFHDGDYFLTTDVFTKTPDNLAKYPESVLVEPDSFFVQMVKLMDITGKITRSVNSIHLRRQLPYTLPELHAMLSEYRRALPACRHFSPQGLDPGNREYQMNAFLSMLYLSAVVSLYRPLCTARSTAIESPLKDQYLALVDASATSMLEVLEAVGGDGKEVGLFPHLSYLSCMILGCLVLVVVNDPSAKPRALHSIDRLDAILAAASRPWPNSAIFQHIARDVKARMLDQPGATHELAAQIFQVMELTNVNAATVTDLLDESPRDQQRVTHARAHEYMARHAAAVAVLGHEGATSPSELAALVQAAPSHPPPEWPLAELLASMSPVAPPQSAAAAGTTDPSPPPLPVFPDLLATRDLAGILDWTLASPVAPGNNMDWAAQWVQGTGTEAGVWATLVSAAGAGNAENVWPSPLAAVPPAAAAPWPAAAPDATPWCAGVPPPPSSQPQPPRCP</sequence>
<dbReference type="GO" id="GO:0003700">
    <property type="term" value="F:DNA-binding transcription factor activity"/>
    <property type="evidence" value="ECO:0007669"/>
    <property type="project" value="InterPro"/>
</dbReference>
<feature type="compositionally biased region" description="Low complexity" evidence="2">
    <location>
        <begin position="150"/>
        <end position="172"/>
    </location>
</feature>
<feature type="region of interest" description="Disordered" evidence="2">
    <location>
        <begin position="873"/>
        <end position="902"/>
    </location>
</feature>
<dbReference type="Proteomes" id="UP000054350">
    <property type="component" value="Unassembled WGS sequence"/>
</dbReference>
<dbReference type="InterPro" id="IPR050987">
    <property type="entry name" value="AtrR-like"/>
</dbReference>
<reference evidence="5" key="2">
    <citation type="submission" date="2009-11" db="EMBL/GenBank/DDBJ databases">
        <title>The Genome Sequence of Allomyces macrogynus strain ATCC 38327.</title>
        <authorList>
            <consortium name="The Broad Institute Genome Sequencing Platform"/>
            <person name="Russ C."/>
            <person name="Cuomo C."/>
            <person name="Shea T."/>
            <person name="Young S.K."/>
            <person name="Zeng Q."/>
            <person name="Koehrsen M."/>
            <person name="Haas B."/>
            <person name="Borodovsky M."/>
            <person name="Guigo R."/>
            <person name="Alvarado L."/>
            <person name="Berlin A."/>
            <person name="Borenstein D."/>
            <person name="Chen Z."/>
            <person name="Engels R."/>
            <person name="Freedman E."/>
            <person name="Gellesch M."/>
            <person name="Goldberg J."/>
            <person name="Griggs A."/>
            <person name="Gujja S."/>
            <person name="Heiman D."/>
            <person name="Hepburn T."/>
            <person name="Howarth C."/>
            <person name="Jen D."/>
            <person name="Larson L."/>
            <person name="Lewis B."/>
            <person name="Mehta T."/>
            <person name="Park D."/>
            <person name="Pearson M."/>
            <person name="Roberts A."/>
            <person name="Saif S."/>
            <person name="Shenoy N."/>
            <person name="Sisk P."/>
            <person name="Stolte C."/>
            <person name="Sykes S."/>
            <person name="Walk T."/>
            <person name="White J."/>
            <person name="Yandava C."/>
            <person name="Burger G."/>
            <person name="Gray M.W."/>
            <person name="Holland P.W.H."/>
            <person name="King N."/>
            <person name="Lang F.B.F."/>
            <person name="Roger A.J."/>
            <person name="Ruiz-Trillo I."/>
            <person name="Lander E."/>
            <person name="Nusbaum C."/>
        </authorList>
    </citation>
    <scope>NUCLEOTIDE SEQUENCE [LARGE SCALE GENOMIC DNA]</scope>
    <source>
        <strain evidence="5">ATCC 38327</strain>
    </source>
</reference>
<dbReference type="GO" id="GO:0008270">
    <property type="term" value="F:zinc ion binding"/>
    <property type="evidence" value="ECO:0007669"/>
    <property type="project" value="InterPro"/>
</dbReference>